<keyword evidence="2" id="KW-1185">Reference proteome</keyword>
<dbReference type="RefSeq" id="WP_081146267.1">
    <property type="nucleotide sequence ID" value="NZ_LVYD01000024.1"/>
</dbReference>
<dbReference type="EMBL" id="LVYD01000024">
    <property type="protein sequence ID" value="OQP65439.1"/>
    <property type="molecule type" value="Genomic_DNA"/>
</dbReference>
<dbReference type="Proteomes" id="UP000192796">
    <property type="component" value="Unassembled WGS sequence"/>
</dbReference>
<gene>
    <name evidence="1" type="ORF">A3860_17395</name>
</gene>
<organism evidence="1 2">
    <name type="scientific">Niastella vici</name>
    <dbReference type="NCBI Taxonomy" id="1703345"/>
    <lineage>
        <taxon>Bacteria</taxon>
        <taxon>Pseudomonadati</taxon>
        <taxon>Bacteroidota</taxon>
        <taxon>Chitinophagia</taxon>
        <taxon>Chitinophagales</taxon>
        <taxon>Chitinophagaceae</taxon>
        <taxon>Niastella</taxon>
    </lineage>
</organism>
<proteinExistence type="predicted"/>
<dbReference type="OrthoDB" id="1326433at2"/>
<name>A0A1V9G466_9BACT</name>
<comment type="caution">
    <text evidence="1">The sequence shown here is derived from an EMBL/GenBank/DDBJ whole genome shotgun (WGS) entry which is preliminary data.</text>
</comment>
<protein>
    <submittedName>
        <fullName evidence="1">Uncharacterized protein</fullName>
    </submittedName>
</protein>
<dbReference type="STRING" id="1703345.A3860_17395"/>
<sequence>MTQFNYKTSKYIVSNLPGFSLNEALRFWKAKFETIKDFKKEVITHNALLELGAFVEEMWDEIIPVSIHEALKQPNIEIRRIMFDCIGVAKLFKELDPELLDKQVISKERTRWNEKYEPYKYNFDDVYELYKIEGYKLFKGTNESRTPDPVFAVRCWCTTTHREYWIYVPHRAAYEYMPQSSCWQPDAIKAIAWTIRINISYPKRIFRQGDIIIVQESPQSIVVRPYHLTGKQYLELMYSET</sequence>
<accession>A0A1V9G466</accession>
<evidence type="ECO:0000313" key="2">
    <source>
        <dbReference type="Proteomes" id="UP000192796"/>
    </source>
</evidence>
<reference evidence="1 2" key="1">
    <citation type="submission" date="2016-03" db="EMBL/GenBank/DDBJ databases">
        <title>Niastella vici sp. nov., isolated from farmland soil.</title>
        <authorList>
            <person name="Chen L."/>
            <person name="Wang D."/>
            <person name="Yang S."/>
            <person name="Wang G."/>
        </authorList>
    </citation>
    <scope>NUCLEOTIDE SEQUENCE [LARGE SCALE GENOMIC DNA]</scope>
    <source>
        <strain evidence="1 2">DJ57</strain>
    </source>
</reference>
<evidence type="ECO:0000313" key="1">
    <source>
        <dbReference type="EMBL" id="OQP65439.1"/>
    </source>
</evidence>
<dbReference type="AlphaFoldDB" id="A0A1V9G466"/>